<comment type="caution">
    <text evidence="2">The sequence shown here is derived from an EMBL/GenBank/DDBJ whole genome shotgun (WGS) entry which is preliminary data.</text>
</comment>
<gene>
    <name evidence="2" type="ORF">GCM10009550_27130</name>
</gene>
<accession>A0ABN1R1Y4</accession>
<feature type="region of interest" description="Disordered" evidence="1">
    <location>
        <begin position="29"/>
        <end position="70"/>
    </location>
</feature>
<protein>
    <submittedName>
        <fullName evidence="2">Uncharacterized protein</fullName>
    </submittedName>
</protein>
<keyword evidence="3" id="KW-1185">Reference proteome</keyword>
<evidence type="ECO:0000256" key="1">
    <source>
        <dbReference type="SAM" id="MobiDB-lite"/>
    </source>
</evidence>
<reference evidence="2 3" key="1">
    <citation type="journal article" date="2019" name="Int. J. Syst. Evol. Microbiol.">
        <title>The Global Catalogue of Microorganisms (GCM) 10K type strain sequencing project: providing services to taxonomists for standard genome sequencing and annotation.</title>
        <authorList>
            <consortium name="The Broad Institute Genomics Platform"/>
            <consortium name="The Broad Institute Genome Sequencing Center for Infectious Disease"/>
            <person name="Wu L."/>
            <person name="Ma J."/>
        </authorList>
    </citation>
    <scope>NUCLEOTIDE SEQUENCE [LARGE SCALE GENOMIC DNA]</scope>
    <source>
        <strain evidence="2 3">JCM 10696</strain>
    </source>
</reference>
<evidence type="ECO:0000313" key="2">
    <source>
        <dbReference type="EMBL" id="GAA0949603.1"/>
    </source>
</evidence>
<sequence length="70" mass="7183">MPLVETPAAACAARCAGLCGTPPYRARNPARSGPTGLCGDGKTGLRKGEREKGRRSGVRSSAPSGRAWIS</sequence>
<organism evidence="2 3">
    <name type="scientific">Actinocorallia libanotica</name>
    <dbReference type="NCBI Taxonomy" id="46162"/>
    <lineage>
        <taxon>Bacteria</taxon>
        <taxon>Bacillati</taxon>
        <taxon>Actinomycetota</taxon>
        <taxon>Actinomycetes</taxon>
        <taxon>Streptosporangiales</taxon>
        <taxon>Thermomonosporaceae</taxon>
        <taxon>Actinocorallia</taxon>
    </lineage>
</organism>
<proteinExistence type="predicted"/>
<evidence type="ECO:0000313" key="3">
    <source>
        <dbReference type="Proteomes" id="UP001500665"/>
    </source>
</evidence>
<name>A0ABN1R1Y4_9ACTN</name>
<dbReference type="Proteomes" id="UP001500665">
    <property type="component" value="Unassembled WGS sequence"/>
</dbReference>
<dbReference type="EMBL" id="BAAAHH010000009">
    <property type="protein sequence ID" value="GAA0949603.1"/>
    <property type="molecule type" value="Genomic_DNA"/>
</dbReference>